<dbReference type="AlphaFoldDB" id="A0A9X2MCJ1"/>
<organism evidence="1 2">
    <name type="scientific">Terrisporobacter muris</name>
    <dbReference type="NCBI Taxonomy" id="2963284"/>
    <lineage>
        <taxon>Bacteria</taxon>
        <taxon>Bacillati</taxon>
        <taxon>Bacillota</taxon>
        <taxon>Clostridia</taxon>
        <taxon>Peptostreptococcales</taxon>
        <taxon>Peptostreptococcaceae</taxon>
        <taxon>Terrisporobacter</taxon>
    </lineage>
</organism>
<evidence type="ECO:0000313" key="2">
    <source>
        <dbReference type="Proteomes" id="UP001140817"/>
    </source>
</evidence>
<reference evidence="1" key="1">
    <citation type="submission" date="2022-07" db="EMBL/GenBank/DDBJ databases">
        <title>Enhanced cultured diversity of the mouse gut microbiota enables custom-made synthetic communities.</title>
        <authorList>
            <person name="Afrizal A."/>
        </authorList>
    </citation>
    <scope>NUCLEOTIDE SEQUENCE</scope>
    <source>
        <strain evidence="1">DSM 29186</strain>
    </source>
</reference>
<dbReference type="Proteomes" id="UP001140817">
    <property type="component" value="Unassembled WGS sequence"/>
</dbReference>
<protein>
    <submittedName>
        <fullName evidence="1">Uncharacterized protein</fullName>
    </submittedName>
</protein>
<accession>A0A9X2MCJ1</accession>
<dbReference type="RefSeq" id="WP_257560518.1">
    <property type="nucleotide sequence ID" value="NZ_JANKBY010000168.1"/>
</dbReference>
<name>A0A9X2MCJ1_9FIRM</name>
<gene>
    <name evidence="1" type="ORF">NSA58_12600</name>
</gene>
<keyword evidence="2" id="KW-1185">Reference proteome</keyword>
<sequence length="57" mass="6452">MTISRSTTKRSDGSKRVIEIYSWGNWKNKETAVCNANVIRVEKANINTSSSLFCVQE</sequence>
<proteinExistence type="predicted"/>
<dbReference type="EMBL" id="JANKBY010000168">
    <property type="protein sequence ID" value="MCR1823628.1"/>
    <property type="molecule type" value="Genomic_DNA"/>
</dbReference>
<comment type="caution">
    <text evidence="1">The sequence shown here is derived from an EMBL/GenBank/DDBJ whole genome shotgun (WGS) entry which is preliminary data.</text>
</comment>
<evidence type="ECO:0000313" key="1">
    <source>
        <dbReference type="EMBL" id="MCR1823628.1"/>
    </source>
</evidence>